<accession>A0A8K0K8L7</accession>
<dbReference type="Pfam" id="PF12937">
    <property type="entry name" value="F-box-like"/>
    <property type="match status" value="1"/>
</dbReference>
<name>A0A8K0K8L7_LADFU</name>
<protein>
    <recommendedName>
        <fullName evidence="1">F-box domain-containing protein</fullName>
    </recommendedName>
</protein>
<keyword evidence="3" id="KW-1185">Reference proteome</keyword>
<dbReference type="InterPro" id="IPR001810">
    <property type="entry name" value="F-box_dom"/>
</dbReference>
<dbReference type="PANTHER" id="PTHR20872:SF1">
    <property type="entry name" value="F-BOX DOMAIN-CONTAINING PROTEIN"/>
    <property type="match status" value="1"/>
</dbReference>
<comment type="caution">
    <text evidence="2">The sequence shown here is derived from an EMBL/GenBank/DDBJ whole genome shotgun (WGS) entry which is preliminary data.</text>
</comment>
<dbReference type="EMBL" id="KZ308483">
    <property type="protein sequence ID" value="KAG8230395.1"/>
    <property type="molecule type" value="Genomic_DNA"/>
</dbReference>
<dbReference type="SUPFAM" id="SSF81383">
    <property type="entry name" value="F-box domain"/>
    <property type="match status" value="1"/>
</dbReference>
<sequence length="520" mass="61305">MNSAVDSKAYPDWRELPDHILGTIFGYLCEQDRYNASLVCHSWSHGFSSPESWRRFTIDVTRMRKYRHKNRKKCYQSTGSLPLNMLIVIARRVRFLEVICPWANDDKYGSKGVSHRLSSALGDLRYRGCQLHTLSLNNFDRITSWRDSKARLRVMKALKRFINSQRNLVALDLSNNRFYPRELLMLIRAATYCSATSVTSINLQASYCDTRFPIEEDQPFHHDHFNVHPNRINNEGMARRNFFLENQEDQGLRRNWPMNLGILLSRFTCLRYLHLLLNISMLQMDLFTNLPSTFRLLTLHAHRSELEFEEFNNVLNGNPLCDNNKWSTITKRCPQIGIAIYTRSIVWYYPIYCILHENVPLRKIHIFTPRNLNNSLEIIGICHHILDLNSNTLEDVCILVRFPLDDVLPKFFKNCRCLKYLNIQCKLKNPEIIQDFFWALSRGKIRVSQVQLIIETSTKAHFQQFNSIKSDLMNSLIEEEDMIGKGIYGTRWWMKDKPIQTIKFCVLRNPRNGYKRKQTH</sequence>
<dbReference type="Proteomes" id="UP000792457">
    <property type="component" value="Unassembled WGS sequence"/>
</dbReference>
<organism evidence="2 3">
    <name type="scientific">Ladona fulva</name>
    <name type="common">Scarce chaser dragonfly</name>
    <name type="synonym">Libellula fulva</name>
    <dbReference type="NCBI Taxonomy" id="123851"/>
    <lineage>
        <taxon>Eukaryota</taxon>
        <taxon>Metazoa</taxon>
        <taxon>Ecdysozoa</taxon>
        <taxon>Arthropoda</taxon>
        <taxon>Hexapoda</taxon>
        <taxon>Insecta</taxon>
        <taxon>Pterygota</taxon>
        <taxon>Palaeoptera</taxon>
        <taxon>Odonata</taxon>
        <taxon>Epiprocta</taxon>
        <taxon>Anisoptera</taxon>
        <taxon>Libelluloidea</taxon>
        <taxon>Libellulidae</taxon>
        <taxon>Ladona</taxon>
    </lineage>
</organism>
<dbReference type="FunFam" id="1.20.1280.50:FF:000005">
    <property type="entry name" value="F-box/LRR-repeat protein 3 isoform X1"/>
    <property type="match status" value="1"/>
</dbReference>
<dbReference type="PROSITE" id="PS50181">
    <property type="entry name" value="FBOX"/>
    <property type="match status" value="1"/>
</dbReference>
<evidence type="ECO:0000259" key="1">
    <source>
        <dbReference type="PROSITE" id="PS50181"/>
    </source>
</evidence>
<dbReference type="InterPro" id="IPR032675">
    <property type="entry name" value="LRR_dom_sf"/>
</dbReference>
<reference evidence="2" key="1">
    <citation type="submission" date="2013-04" db="EMBL/GenBank/DDBJ databases">
        <authorList>
            <person name="Qu J."/>
            <person name="Murali S.C."/>
            <person name="Bandaranaike D."/>
            <person name="Bellair M."/>
            <person name="Blankenburg K."/>
            <person name="Chao H."/>
            <person name="Dinh H."/>
            <person name="Doddapaneni H."/>
            <person name="Downs B."/>
            <person name="Dugan-Rocha S."/>
            <person name="Elkadiri S."/>
            <person name="Gnanaolivu R.D."/>
            <person name="Hernandez B."/>
            <person name="Javaid M."/>
            <person name="Jayaseelan J.C."/>
            <person name="Lee S."/>
            <person name="Li M."/>
            <person name="Ming W."/>
            <person name="Munidasa M."/>
            <person name="Muniz J."/>
            <person name="Nguyen L."/>
            <person name="Ongeri F."/>
            <person name="Osuji N."/>
            <person name="Pu L.-L."/>
            <person name="Puazo M."/>
            <person name="Qu C."/>
            <person name="Quiroz J."/>
            <person name="Raj R."/>
            <person name="Weissenberger G."/>
            <person name="Xin Y."/>
            <person name="Zou X."/>
            <person name="Han Y."/>
            <person name="Richards S."/>
            <person name="Worley K."/>
            <person name="Muzny D."/>
            <person name="Gibbs R."/>
        </authorList>
    </citation>
    <scope>NUCLEOTIDE SEQUENCE</scope>
    <source>
        <strain evidence="2">Sampled in the wild</strain>
    </source>
</reference>
<proteinExistence type="predicted"/>
<dbReference type="PANTHER" id="PTHR20872">
    <property type="match status" value="1"/>
</dbReference>
<reference evidence="2" key="2">
    <citation type="submission" date="2017-10" db="EMBL/GenBank/DDBJ databases">
        <title>Ladona fulva Genome sequencing and assembly.</title>
        <authorList>
            <person name="Murali S."/>
            <person name="Richards S."/>
            <person name="Bandaranaike D."/>
            <person name="Bellair M."/>
            <person name="Blankenburg K."/>
            <person name="Chao H."/>
            <person name="Dinh H."/>
            <person name="Doddapaneni H."/>
            <person name="Dugan-Rocha S."/>
            <person name="Elkadiri S."/>
            <person name="Gnanaolivu R."/>
            <person name="Hernandez B."/>
            <person name="Skinner E."/>
            <person name="Javaid M."/>
            <person name="Lee S."/>
            <person name="Li M."/>
            <person name="Ming W."/>
            <person name="Munidasa M."/>
            <person name="Muniz J."/>
            <person name="Nguyen L."/>
            <person name="Hughes D."/>
            <person name="Osuji N."/>
            <person name="Pu L.-L."/>
            <person name="Puazo M."/>
            <person name="Qu C."/>
            <person name="Quiroz J."/>
            <person name="Raj R."/>
            <person name="Weissenberger G."/>
            <person name="Xin Y."/>
            <person name="Zou X."/>
            <person name="Han Y."/>
            <person name="Worley K."/>
            <person name="Muzny D."/>
            <person name="Gibbs R."/>
        </authorList>
    </citation>
    <scope>NUCLEOTIDE SEQUENCE</scope>
    <source>
        <strain evidence="2">Sampled in the wild</strain>
    </source>
</reference>
<evidence type="ECO:0000313" key="3">
    <source>
        <dbReference type="Proteomes" id="UP000792457"/>
    </source>
</evidence>
<dbReference type="AlphaFoldDB" id="A0A8K0K8L7"/>
<dbReference type="Gene3D" id="3.80.10.10">
    <property type="entry name" value="Ribonuclease Inhibitor"/>
    <property type="match status" value="1"/>
</dbReference>
<gene>
    <name evidence="2" type="ORF">J437_LFUL009868</name>
</gene>
<evidence type="ECO:0000313" key="2">
    <source>
        <dbReference type="EMBL" id="KAG8230395.1"/>
    </source>
</evidence>
<dbReference type="SMART" id="SM00256">
    <property type="entry name" value="FBOX"/>
    <property type="match status" value="1"/>
</dbReference>
<dbReference type="OrthoDB" id="7657389at2759"/>
<feature type="domain" description="F-box" evidence="1">
    <location>
        <begin position="10"/>
        <end position="56"/>
    </location>
</feature>
<dbReference type="InterPro" id="IPR036047">
    <property type="entry name" value="F-box-like_dom_sf"/>
</dbReference>
<dbReference type="Gene3D" id="1.20.1280.50">
    <property type="match status" value="1"/>
</dbReference>